<evidence type="ECO:0000256" key="2">
    <source>
        <dbReference type="ARBA" id="ARBA00022679"/>
    </source>
</evidence>
<feature type="domain" description="PRMT5 oligomerisation" evidence="9">
    <location>
        <begin position="567"/>
        <end position="737"/>
    </location>
</feature>
<dbReference type="Gene3D" id="3.20.20.150">
    <property type="entry name" value="Divalent-metal-dependent TIM barrel enzymes"/>
    <property type="match status" value="1"/>
</dbReference>
<accession>A0A0G4FEE7</accession>
<feature type="domain" description="PRMT5 arginine-N-methyltransferase" evidence="7">
    <location>
        <begin position="370"/>
        <end position="564"/>
    </location>
</feature>
<feature type="binding site" evidence="6">
    <location>
        <begin position="517"/>
        <end position="518"/>
    </location>
    <ligand>
        <name>S-adenosyl-L-methionine</name>
        <dbReference type="ChEBI" id="CHEBI:59789"/>
    </ligand>
</feature>
<protein>
    <recommendedName>
        <fullName evidence="4">Protein arginine N-methyltransferase</fullName>
    </recommendedName>
</protein>
<dbReference type="PANTHER" id="PTHR10738:SF0">
    <property type="entry name" value="PROTEIN ARGININE N-METHYLTRANSFERASE 5"/>
    <property type="match status" value="1"/>
</dbReference>
<evidence type="ECO:0000259" key="8">
    <source>
        <dbReference type="Pfam" id="PF17285"/>
    </source>
</evidence>
<feature type="active site" description="Proton donor/acceptor" evidence="5">
    <location>
        <position position="544"/>
    </location>
</feature>
<keyword evidence="2 4" id="KW-0808">Transferase</keyword>
<dbReference type="AlphaFoldDB" id="A0A0G4FEE7"/>
<comment type="similarity">
    <text evidence="4">Belongs to the class I-like SAM-binding methyltransferase superfamily.</text>
</comment>
<dbReference type="Pfam" id="PF17286">
    <property type="entry name" value="PRMT5_C"/>
    <property type="match status" value="1"/>
</dbReference>
<dbReference type="InterPro" id="IPR007857">
    <property type="entry name" value="Arg_MeTrfase_PRMT5"/>
</dbReference>
<dbReference type="InterPro" id="IPR035247">
    <property type="entry name" value="PRMT5_TIM"/>
</dbReference>
<name>A0A0G4FEE7_9ALVE</name>
<evidence type="ECO:0000313" key="10">
    <source>
        <dbReference type="EMBL" id="CEM11571.1"/>
    </source>
</evidence>
<dbReference type="SUPFAM" id="SSF53335">
    <property type="entry name" value="S-adenosyl-L-methionine-dependent methyltransferases"/>
    <property type="match status" value="1"/>
</dbReference>
<dbReference type="PIRSF" id="PIRSF015894">
    <property type="entry name" value="Skb1_MeTrfase"/>
    <property type="match status" value="1"/>
</dbReference>
<dbReference type="GO" id="GO:0005634">
    <property type="term" value="C:nucleus"/>
    <property type="evidence" value="ECO:0007669"/>
    <property type="project" value="TreeGrafter"/>
</dbReference>
<dbReference type="PROSITE" id="PS51678">
    <property type="entry name" value="SAM_MT_PRMT"/>
    <property type="match status" value="1"/>
</dbReference>
<sequence length="741" mass="85020">MKREDDPQKCYMGREIEAIRGRDIQVVRHETELAQVHMCVLPIACSPSQVAEGHMPKEYDMTVASGSDLRMEQQAPGGWSGWVVGKCSEWISTDSPKVFEDYRVFSLKALVKEMNWALHCGFHGCILPTPDYLCPTRYAKAIAPLLDGQIQFSVRIPLILPKEYFERFGGFVPELFKEYSKHVDEADPTAAARMKEQEEARLKKEEQAKTKKTDDGVVPMDVVPPAHFDAAEKKRYRLSKAPKGLDQVDGWRIWVNFKGLVDSNRLTVSLEMTPDLPKDPIFIQRWLAEPVKNLIIPEETFTYNSQNAIVLPPAQTRILLMMMQKGVHIILKVDRRCSSVRTDHDIANFELYRNYIWHVFQTRLPLLSKYEKFEYTYRNVLQHQVQPIQDKQGAVAYETLELDDVKYEKYEEAIKACVKDKIAKKPDPEEKLVLMVVGAGMGRLMSAALRAIRAAEADLNATTEMRDSVDLAERFRLIALEKNKRLVEALRGKVESAQKDEDKDHLLWKDVEVMKGDMRFWKPKDDTKADIVISELLGSFGDNELSPECLDGAQRFLKDDGITIPQQYTSFIHPVSCRTIWHKVRAEGEKGEKFLEYPFVVNLQSTYFPAVQNPQPVFTFIHSNPQKINLMSNSRNCLYKKIEFDMTTATHLHGMAGYFSAVLYGETELSILPGSKTPGLISWFPLFFPFRTPLALDQGKTIEFHIWRKDDERKVWYEWCLSGDDATPIHNPMACSHAILK</sequence>
<feature type="domain" description="PRMT5 TIM barrel" evidence="8">
    <location>
        <begin position="76"/>
        <end position="361"/>
    </location>
</feature>
<evidence type="ECO:0000256" key="5">
    <source>
        <dbReference type="PIRSR" id="PIRSR015894-1"/>
    </source>
</evidence>
<feature type="active site" description="Proton donor/acceptor" evidence="5">
    <location>
        <position position="535"/>
    </location>
</feature>
<dbReference type="Pfam" id="PF17285">
    <property type="entry name" value="PRMT5_TIM"/>
    <property type="match status" value="1"/>
</dbReference>
<dbReference type="InterPro" id="IPR025799">
    <property type="entry name" value="Arg_MeTrfase"/>
</dbReference>
<dbReference type="PANTHER" id="PTHR10738">
    <property type="entry name" value="PROTEIN ARGININE N-METHYLTRANSFERASE 5"/>
    <property type="match status" value="1"/>
</dbReference>
<dbReference type="GO" id="GO:0016274">
    <property type="term" value="F:protein-arginine N-methyltransferase activity"/>
    <property type="evidence" value="ECO:0007669"/>
    <property type="project" value="InterPro"/>
</dbReference>
<reference evidence="10" key="1">
    <citation type="submission" date="2014-11" db="EMBL/GenBank/DDBJ databases">
        <authorList>
            <person name="Otto D Thomas"/>
            <person name="Naeem Raeece"/>
        </authorList>
    </citation>
    <scope>NUCLEOTIDE SEQUENCE</scope>
</reference>
<proteinExistence type="inferred from homology"/>
<dbReference type="EMBL" id="CDMZ01000313">
    <property type="protein sequence ID" value="CEM11571.1"/>
    <property type="molecule type" value="Genomic_DNA"/>
</dbReference>
<dbReference type="InterPro" id="IPR035075">
    <property type="entry name" value="PRMT5"/>
</dbReference>
<gene>
    <name evidence="10" type="ORF">Cvel_16585</name>
</gene>
<evidence type="ECO:0000256" key="6">
    <source>
        <dbReference type="PIRSR" id="PIRSR015894-2"/>
    </source>
</evidence>
<dbReference type="Pfam" id="PF05185">
    <property type="entry name" value="PRMT5"/>
    <property type="match status" value="1"/>
</dbReference>
<keyword evidence="3 4" id="KW-0949">S-adenosyl-L-methionine</keyword>
<dbReference type="Gene3D" id="2.70.160.11">
    <property type="entry name" value="Hnrnp arginine n-methyltransferase1"/>
    <property type="match status" value="1"/>
</dbReference>
<dbReference type="PhylomeDB" id="A0A0G4FEE7"/>
<evidence type="ECO:0000256" key="3">
    <source>
        <dbReference type="ARBA" id="ARBA00022691"/>
    </source>
</evidence>
<dbReference type="GO" id="GO:0032259">
    <property type="term" value="P:methylation"/>
    <property type="evidence" value="ECO:0007669"/>
    <property type="project" value="UniProtKB-KW"/>
</dbReference>
<organism evidence="10">
    <name type="scientific">Chromera velia CCMP2878</name>
    <dbReference type="NCBI Taxonomy" id="1169474"/>
    <lineage>
        <taxon>Eukaryota</taxon>
        <taxon>Sar</taxon>
        <taxon>Alveolata</taxon>
        <taxon>Colpodellida</taxon>
        <taxon>Chromeraceae</taxon>
        <taxon>Chromera</taxon>
    </lineage>
</organism>
<evidence type="ECO:0000259" key="9">
    <source>
        <dbReference type="Pfam" id="PF17286"/>
    </source>
</evidence>
<dbReference type="InterPro" id="IPR035248">
    <property type="entry name" value="PRMT5_C"/>
</dbReference>
<dbReference type="GO" id="GO:0005829">
    <property type="term" value="C:cytosol"/>
    <property type="evidence" value="ECO:0007669"/>
    <property type="project" value="TreeGrafter"/>
</dbReference>
<evidence type="ECO:0000259" key="7">
    <source>
        <dbReference type="Pfam" id="PF05185"/>
    </source>
</evidence>
<feature type="binding site" evidence="6">
    <location>
        <begin position="406"/>
        <end position="407"/>
    </location>
    <ligand>
        <name>S-adenosyl-L-methionine</name>
        <dbReference type="ChEBI" id="CHEBI:59789"/>
    </ligand>
</feature>
<feature type="binding site" evidence="6">
    <location>
        <position position="481"/>
    </location>
    <ligand>
        <name>S-adenosyl-L-methionine</name>
        <dbReference type="ChEBI" id="CHEBI:59789"/>
    </ligand>
</feature>
<dbReference type="Gene3D" id="3.40.50.150">
    <property type="entry name" value="Vaccinia Virus protein VP39"/>
    <property type="match status" value="1"/>
</dbReference>
<dbReference type="InterPro" id="IPR029063">
    <property type="entry name" value="SAM-dependent_MTases_sf"/>
</dbReference>
<dbReference type="VEuPathDB" id="CryptoDB:Cvel_16585"/>
<evidence type="ECO:0000256" key="1">
    <source>
        <dbReference type="ARBA" id="ARBA00022603"/>
    </source>
</evidence>
<feature type="binding site" evidence="6">
    <location>
        <position position="397"/>
    </location>
    <ligand>
        <name>S-adenosyl-L-methionine</name>
        <dbReference type="ChEBI" id="CHEBI:59789"/>
    </ligand>
</feature>
<dbReference type="GO" id="GO:0006355">
    <property type="term" value="P:regulation of DNA-templated transcription"/>
    <property type="evidence" value="ECO:0007669"/>
    <property type="project" value="TreeGrafter"/>
</dbReference>
<keyword evidence="1 4" id="KW-0489">Methyltransferase</keyword>
<evidence type="ECO:0000256" key="4">
    <source>
        <dbReference type="PIRNR" id="PIRNR015894"/>
    </source>
</evidence>